<name>A0AAV7HRP2_DENCH</name>
<gene>
    <name evidence="2" type="ORF">IEQ34_000568</name>
</gene>
<protein>
    <submittedName>
        <fullName evidence="2">Uncharacterized protein</fullName>
    </submittedName>
</protein>
<reference evidence="2 3" key="1">
    <citation type="journal article" date="2021" name="Hortic Res">
        <title>Chromosome-scale assembly of the Dendrobium chrysotoxum genome enhances the understanding of orchid evolution.</title>
        <authorList>
            <person name="Zhang Y."/>
            <person name="Zhang G.Q."/>
            <person name="Zhang D."/>
            <person name="Liu X.D."/>
            <person name="Xu X.Y."/>
            <person name="Sun W.H."/>
            <person name="Yu X."/>
            <person name="Zhu X."/>
            <person name="Wang Z.W."/>
            <person name="Zhao X."/>
            <person name="Zhong W.Y."/>
            <person name="Chen H."/>
            <person name="Yin W.L."/>
            <person name="Huang T."/>
            <person name="Niu S.C."/>
            <person name="Liu Z.J."/>
        </authorList>
    </citation>
    <scope>NUCLEOTIDE SEQUENCE [LARGE SCALE GENOMIC DNA]</scope>
    <source>
        <strain evidence="2">Lindl</strain>
    </source>
</reference>
<accession>A0AAV7HRP2</accession>
<dbReference type="AlphaFoldDB" id="A0AAV7HRP2"/>
<keyword evidence="3" id="KW-1185">Reference proteome</keyword>
<sequence>MELIAREINFSIPTEAVIIHHGGINPVQSSSLRVELERSPPSLKLASSHQHQRKLLDGSAQPSNHSTAPGIDLPSAFDKRKRDFFPHGMAEDFCS</sequence>
<proteinExistence type="predicted"/>
<organism evidence="2 3">
    <name type="scientific">Dendrobium chrysotoxum</name>
    <name type="common">Orchid</name>
    <dbReference type="NCBI Taxonomy" id="161865"/>
    <lineage>
        <taxon>Eukaryota</taxon>
        <taxon>Viridiplantae</taxon>
        <taxon>Streptophyta</taxon>
        <taxon>Embryophyta</taxon>
        <taxon>Tracheophyta</taxon>
        <taxon>Spermatophyta</taxon>
        <taxon>Magnoliopsida</taxon>
        <taxon>Liliopsida</taxon>
        <taxon>Asparagales</taxon>
        <taxon>Orchidaceae</taxon>
        <taxon>Epidendroideae</taxon>
        <taxon>Malaxideae</taxon>
        <taxon>Dendrobiinae</taxon>
        <taxon>Dendrobium</taxon>
    </lineage>
</organism>
<evidence type="ECO:0000313" key="3">
    <source>
        <dbReference type="Proteomes" id="UP000775213"/>
    </source>
</evidence>
<dbReference type="EMBL" id="JAGFBR010000001">
    <property type="protein sequence ID" value="KAH0470845.1"/>
    <property type="molecule type" value="Genomic_DNA"/>
</dbReference>
<evidence type="ECO:0000313" key="2">
    <source>
        <dbReference type="EMBL" id="KAH0470845.1"/>
    </source>
</evidence>
<dbReference type="Proteomes" id="UP000775213">
    <property type="component" value="Unassembled WGS sequence"/>
</dbReference>
<comment type="caution">
    <text evidence="2">The sequence shown here is derived from an EMBL/GenBank/DDBJ whole genome shotgun (WGS) entry which is preliminary data.</text>
</comment>
<evidence type="ECO:0000256" key="1">
    <source>
        <dbReference type="SAM" id="MobiDB-lite"/>
    </source>
</evidence>
<feature type="region of interest" description="Disordered" evidence="1">
    <location>
        <begin position="33"/>
        <end position="76"/>
    </location>
</feature>